<evidence type="ECO:0000313" key="2">
    <source>
        <dbReference type="Proteomes" id="UP000244925"/>
    </source>
</evidence>
<dbReference type="Proteomes" id="UP000244925">
    <property type="component" value="Unassembled WGS sequence"/>
</dbReference>
<keyword evidence="2" id="KW-1185">Reference proteome</keyword>
<name>A0A2V1ITP2_9BACT</name>
<dbReference type="InterPro" id="IPR010144">
    <property type="entry name" value="CRISPR-assoc_prot_Csd1-typ"/>
</dbReference>
<dbReference type="GeneID" id="93423446"/>
<dbReference type="NCBIfam" id="TIGR01863">
    <property type="entry name" value="cas_Csd1"/>
    <property type="match status" value="1"/>
</dbReference>
<gene>
    <name evidence="1" type="primary">cas8c</name>
    <name evidence="1" type="ORF">C5O25_11210</name>
</gene>
<sequence>MILKALYDYFYSRPDRVPEGMCRKEIEYVMVIDRDGSFVRFESRRIDKKRCAELIVAAPVSRSSNVAPNVLWDNGKYVLGLNDSDDRHHRSFVGLVMEIASSHPDEACMAALAAFYRRTPEERRMAYGRDPLFDEVSNNAAANMTFMVEGDCETIAEKGHLIPASEGSDASPSGVCLVTGRNGRLVRTSTGSTIPGCSPNTALVGFQVKSGYDSYGKQQAYNSPISVEADFAYTSALKMLLSKDSENKTRLGDRTFLYWCSGRYGRDTESCFGFMVESDKSSEAKGVSAAGVEKLFKSIWSGTVNTDLDDRFYFLGLAPNAGRMAVVVWENVQLREFAGKILQHFDDMSLVGYRANDKGRSTAGVFNMLSAVTLDGKQSEALPNLCEAVVQSVIQGTRYPYQLYTSALERIRAELPDRTVTRTRASILKAYINRVTRNNKDNKQLTPMLDKTNSNPGYLSGRLAAVLERIQSDVKSGDSIRTRYMAAASATPSAVFPAMLNLSVHHSEKLSEASRVFYEKTKQEIIEKMPAEGFPSHLDLNDQGRFFVGYYHQMADFYTKKESE</sequence>
<evidence type="ECO:0000313" key="1">
    <source>
        <dbReference type="EMBL" id="PWB06141.1"/>
    </source>
</evidence>
<dbReference type="EMBL" id="PUBV01000033">
    <property type="protein sequence ID" value="PWB06141.1"/>
    <property type="molecule type" value="Genomic_DNA"/>
</dbReference>
<organism evidence="1 2">
    <name type="scientific">Paramuribaculum intestinale</name>
    <dbReference type="NCBI Taxonomy" id="2094151"/>
    <lineage>
        <taxon>Bacteria</taxon>
        <taxon>Pseudomonadati</taxon>
        <taxon>Bacteroidota</taxon>
        <taxon>Bacteroidia</taxon>
        <taxon>Bacteroidales</taxon>
        <taxon>Muribaculaceae</taxon>
        <taxon>Paramuribaculum</taxon>
    </lineage>
</organism>
<protein>
    <submittedName>
        <fullName evidence="1">Type I-C CRISPR-associated protein Cas8c/Csd1</fullName>
    </submittedName>
</protein>
<comment type="caution">
    <text evidence="1">The sequence shown here is derived from an EMBL/GenBank/DDBJ whole genome shotgun (WGS) entry which is preliminary data.</text>
</comment>
<dbReference type="AlphaFoldDB" id="A0A2V1ITP2"/>
<dbReference type="CDD" id="cd09757">
    <property type="entry name" value="Cas8c_I-C"/>
    <property type="match status" value="1"/>
</dbReference>
<accession>A0A2V1ITP2</accession>
<dbReference type="Pfam" id="PF09709">
    <property type="entry name" value="Cas_Csd1"/>
    <property type="match status" value="1"/>
</dbReference>
<reference evidence="2" key="1">
    <citation type="submission" date="2018-02" db="EMBL/GenBank/DDBJ databases">
        <authorList>
            <person name="Clavel T."/>
            <person name="Strowig T."/>
        </authorList>
    </citation>
    <scope>NUCLEOTIDE SEQUENCE [LARGE SCALE GENOMIC DNA]</scope>
    <source>
        <strain evidence="2">DSM 100764</strain>
    </source>
</reference>
<proteinExistence type="predicted"/>
<dbReference type="RefSeq" id="WP_107036830.1">
    <property type="nucleotide sequence ID" value="NZ_CAPBBI010000005.1"/>
</dbReference>